<feature type="compositionally biased region" description="Pro residues" evidence="3">
    <location>
        <begin position="33"/>
        <end position="48"/>
    </location>
</feature>
<evidence type="ECO:0000313" key="6">
    <source>
        <dbReference type="RefSeq" id="XP_022243822.1"/>
    </source>
</evidence>
<evidence type="ECO:0000256" key="1">
    <source>
        <dbReference type="ARBA" id="ARBA00022460"/>
    </source>
</evidence>
<dbReference type="PROSITE" id="PS51155">
    <property type="entry name" value="CHIT_BIND_RR_2"/>
    <property type="match status" value="1"/>
</dbReference>
<organism evidence="5 6">
    <name type="scientific">Limulus polyphemus</name>
    <name type="common">Atlantic horseshoe crab</name>
    <dbReference type="NCBI Taxonomy" id="6850"/>
    <lineage>
        <taxon>Eukaryota</taxon>
        <taxon>Metazoa</taxon>
        <taxon>Ecdysozoa</taxon>
        <taxon>Arthropoda</taxon>
        <taxon>Chelicerata</taxon>
        <taxon>Merostomata</taxon>
        <taxon>Xiphosura</taxon>
        <taxon>Limulidae</taxon>
        <taxon>Limulus</taxon>
    </lineage>
</organism>
<keyword evidence="5" id="KW-1185">Reference proteome</keyword>
<dbReference type="Proteomes" id="UP000694941">
    <property type="component" value="Unplaced"/>
</dbReference>
<evidence type="ECO:0000313" key="5">
    <source>
        <dbReference type="Proteomes" id="UP000694941"/>
    </source>
</evidence>
<feature type="compositionally biased region" description="Pro residues" evidence="3">
    <location>
        <begin position="130"/>
        <end position="148"/>
    </location>
</feature>
<dbReference type="Pfam" id="PF00379">
    <property type="entry name" value="Chitin_bind_4"/>
    <property type="match status" value="1"/>
</dbReference>
<evidence type="ECO:0000256" key="4">
    <source>
        <dbReference type="SAM" id="SignalP"/>
    </source>
</evidence>
<dbReference type="InterPro" id="IPR000618">
    <property type="entry name" value="Insect_cuticle"/>
</dbReference>
<protein>
    <submittedName>
        <fullName evidence="6">Cuticle protein 10.9-like</fullName>
    </submittedName>
</protein>
<feature type="signal peptide" evidence="4">
    <location>
        <begin position="1"/>
        <end position="16"/>
    </location>
</feature>
<keyword evidence="1 2" id="KW-0193">Cuticle</keyword>
<evidence type="ECO:0000256" key="3">
    <source>
        <dbReference type="SAM" id="MobiDB-lite"/>
    </source>
</evidence>
<accession>A0ABM1SJL6</accession>
<dbReference type="InterPro" id="IPR029070">
    <property type="entry name" value="Chitinase_insertion_sf"/>
</dbReference>
<dbReference type="GeneID" id="106461243"/>
<dbReference type="Gene3D" id="3.10.50.10">
    <property type="match status" value="1"/>
</dbReference>
<sequence length="168" mass="18374">MIKILLLFVVTGAVTAVPYGIPYPQGINAPSYEYPPPPPPPPPAPKETPQPFEYSFEIKDEAGNTITRQESGDGSGAVTGSFSYIDENGIFRRVNYVADVDGFQPQIETNEPGTANANPASVQMTVQEPPVIPEAKPSPPKYPPPPPRPPKHVQQYRYIKVPIYGYPQ</sequence>
<dbReference type="PROSITE" id="PS00233">
    <property type="entry name" value="CHIT_BIND_RR_1"/>
    <property type="match status" value="1"/>
</dbReference>
<feature type="region of interest" description="Disordered" evidence="3">
    <location>
        <begin position="32"/>
        <end position="51"/>
    </location>
</feature>
<name>A0ABM1SJL6_LIMPO</name>
<reference evidence="6" key="1">
    <citation type="submission" date="2025-08" db="UniProtKB">
        <authorList>
            <consortium name="RefSeq"/>
        </authorList>
    </citation>
    <scope>IDENTIFICATION</scope>
    <source>
        <tissue evidence="6">Muscle</tissue>
    </source>
</reference>
<feature type="chain" id="PRO_5046649443" evidence="4">
    <location>
        <begin position="17"/>
        <end position="168"/>
    </location>
</feature>
<evidence type="ECO:0000256" key="2">
    <source>
        <dbReference type="PROSITE-ProRule" id="PRU00497"/>
    </source>
</evidence>
<feature type="region of interest" description="Disordered" evidence="3">
    <location>
        <begin position="125"/>
        <end position="153"/>
    </location>
</feature>
<gene>
    <name evidence="6" type="primary">LOC106461243</name>
</gene>
<dbReference type="PANTHER" id="PTHR10380">
    <property type="entry name" value="CUTICLE PROTEIN"/>
    <property type="match status" value="1"/>
</dbReference>
<keyword evidence="4" id="KW-0732">Signal</keyword>
<dbReference type="InterPro" id="IPR031311">
    <property type="entry name" value="CHIT_BIND_RR_consensus"/>
</dbReference>
<dbReference type="InterPro" id="IPR050468">
    <property type="entry name" value="Cuticle_Struct_Prot"/>
</dbReference>
<dbReference type="RefSeq" id="XP_022243822.1">
    <property type="nucleotide sequence ID" value="XM_022388114.1"/>
</dbReference>
<proteinExistence type="predicted"/>
<dbReference type="PANTHER" id="PTHR10380:SF235">
    <property type="entry name" value="CUTICULAR PROTEIN 73D, ISOFORM B"/>
    <property type="match status" value="1"/>
</dbReference>